<organism evidence="2 3">
    <name type="scientific">Papillibacter cinnamivorans DSM 12816</name>
    <dbReference type="NCBI Taxonomy" id="1122930"/>
    <lineage>
        <taxon>Bacteria</taxon>
        <taxon>Bacillati</taxon>
        <taxon>Bacillota</taxon>
        <taxon>Clostridia</taxon>
        <taxon>Eubacteriales</taxon>
        <taxon>Oscillospiraceae</taxon>
        <taxon>Papillibacter</taxon>
    </lineage>
</organism>
<dbReference type="STRING" id="1122930.SAMN02745168_1669"/>
<gene>
    <name evidence="2" type="ORF">SAMN02745168_1669</name>
</gene>
<dbReference type="OrthoDB" id="1857402at2"/>
<evidence type="ECO:0000313" key="2">
    <source>
        <dbReference type="EMBL" id="SMC57710.1"/>
    </source>
</evidence>
<keyword evidence="3" id="KW-1185">Reference proteome</keyword>
<protein>
    <submittedName>
        <fullName evidence="2">Copper chaperone CopZ</fullName>
    </submittedName>
</protein>
<feature type="domain" description="HMA" evidence="1">
    <location>
        <begin position="4"/>
        <end position="70"/>
    </location>
</feature>
<dbReference type="GO" id="GO:0046872">
    <property type="term" value="F:metal ion binding"/>
    <property type="evidence" value="ECO:0007669"/>
    <property type="project" value="InterPro"/>
</dbReference>
<evidence type="ECO:0000313" key="3">
    <source>
        <dbReference type="Proteomes" id="UP000192790"/>
    </source>
</evidence>
<dbReference type="InterPro" id="IPR036163">
    <property type="entry name" value="HMA_dom_sf"/>
</dbReference>
<accession>A0A1W2AAR1</accession>
<dbReference type="Proteomes" id="UP000192790">
    <property type="component" value="Unassembled WGS sequence"/>
</dbReference>
<proteinExistence type="predicted"/>
<dbReference type="InterPro" id="IPR006121">
    <property type="entry name" value="HMA_dom"/>
</dbReference>
<dbReference type="PROSITE" id="PS50846">
    <property type="entry name" value="HMA_2"/>
    <property type="match status" value="1"/>
</dbReference>
<dbReference type="EMBL" id="FWXW01000003">
    <property type="protein sequence ID" value="SMC57710.1"/>
    <property type="molecule type" value="Genomic_DNA"/>
</dbReference>
<dbReference type="Pfam" id="PF00403">
    <property type="entry name" value="HMA"/>
    <property type="match status" value="1"/>
</dbReference>
<name>A0A1W2AAR1_9FIRM</name>
<dbReference type="Gene3D" id="3.30.70.100">
    <property type="match status" value="1"/>
</dbReference>
<dbReference type="RefSeq" id="WP_159448044.1">
    <property type="nucleotide sequence ID" value="NZ_FWXW01000003.1"/>
</dbReference>
<dbReference type="AlphaFoldDB" id="A0A1W2AAR1"/>
<dbReference type="CDD" id="cd00371">
    <property type="entry name" value="HMA"/>
    <property type="match status" value="1"/>
</dbReference>
<evidence type="ECO:0000259" key="1">
    <source>
        <dbReference type="PROSITE" id="PS50846"/>
    </source>
</evidence>
<reference evidence="2 3" key="1">
    <citation type="submission" date="2017-04" db="EMBL/GenBank/DDBJ databases">
        <authorList>
            <person name="Afonso C.L."/>
            <person name="Miller P.J."/>
            <person name="Scott M.A."/>
            <person name="Spackman E."/>
            <person name="Goraichik I."/>
            <person name="Dimitrov K.M."/>
            <person name="Suarez D.L."/>
            <person name="Swayne D.E."/>
        </authorList>
    </citation>
    <scope>NUCLEOTIDE SEQUENCE [LARGE SCALE GENOMIC DNA]</scope>
    <source>
        <strain evidence="2 3">DSM 12816</strain>
    </source>
</reference>
<dbReference type="SUPFAM" id="SSF55008">
    <property type="entry name" value="HMA, heavy metal-associated domain"/>
    <property type="match status" value="1"/>
</dbReference>
<sequence length="79" mass="8939">MSIQSAYYHLPRMNGAHEAKEIKRELSLLPGVKTVSVNRESHQLAVDFDSTGSDREQIEKTLGKLGLDFARQKEPDELQ</sequence>